<sequence length="95" mass="11021">MTVFVLLAMMPAEPRKLLNEMLPNDTRAWKTWKDTVLDKIEKNQELRFSENHWNIAGFRDDETSLLKTLYGDAEDAYEGHLGHRASRSDDIEKGV</sequence>
<evidence type="ECO:0000313" key="2">
    <source>
        <dbReference type="Proteomes" id="UP000008063"/>
    </source>
</evidence>
<dbReference type="HOGENOM" id="CLU_167040_0_0_1"/>
<reference evidence="2" key="1">
    <citation type="journal article" date="2011" name="Science">
        <title>The plant cell wall-decomposing machinery underlies the functional diversity of forest fungi.</title>
        <authorList>
            <person name="Eastwood D.C."/>
            <person name="Floudas D."/>
            <person name="Binder M."/>
            <person name="Majcherczyk A."/>
            <person name="Schneider P."/>
            <person name="Aerts A."/>
            <person name="Asiegbu F.O."/>
            <person name="Baker S.E."/>
            <person name="Barry K."/>
            <person name="Bendiksby M."/>
            <person name="Blumentritt M."/>
            <person name="Coutinho P.M."/>
            <person name="Cullen D."/>
            <person name="de Vries R.P."/>
            <person name="Gathman A."/>
            <person name="Goodell B."/>
            <person name="Henrissat B."/>
            <person name="Ihrmark K."/>
            <person name="Kauserud H."/>
            <person name="Kohler A."/>
            <person name="LaButti K."/>
            <person name="Lapidus A."/>
            <person name="Lavin J.L."/>
            <person name="Lee Y.-H."/>
            <person name="Lindquist E."/>
            <person name="Lilly W."/>
            <person name="Lucas S."/>
            <person name="Morin E."/>
            <person name="Murat C."/>
            <person name="Oguiza J.A."/>
            <person name="Park J."/>
            <person name="Pisabarro A.G."/>
            <person name="Riley R."/>
            <person name="Rosling A."/>
            <person name="Salamov A."/>
            <person name="Schmidt O."/>
            <person name="Schmutz J."/>
            <person name="Skrede I."/>
            <person name="Stenlid J."/>
            <person name="Wiebenga A."/>
            <person name="Xie X."/>
            <person name="Kuees U."/>
            <person name="Hibbett D.S."/>
            <person name="Hoffmeister D."/>
            <person name="Hoegberg N."/>
            <person name="Martin F."/>
            <person name="Grigoriev I.V."/>
            <person name="Watkinson S.C."/>
        </authorList>
    </citation>
    <scope>NUCLEOTIDE SEQUENCE [LARGE SCALE GENOMIC DNA]</scope>
    <source>
        <strain evidence="2">strain S7.3</strain>
    </source>
</reference>
<dbReference type="AlphaFoldDB" id="F8PPN2"/>
<dbReference type="InParanoid" id="F8PPN2"/>
<dbReference type="STRING" id="936435.F8PPN2"/>
<keyword evidence="2" id="KW-1185">Reference proteome</keyword>
<name>F8PPN2_SERL3</name>
<protein>
    <submittedName>
        <fullName evidence="1">Uncharacterized protein</fullName>
    </submittedName>
</protein>
<gene>
    <name evidence="1" type="ORF">SERLA73DRAFT_177825</name>
</gene>
<evidence type="ECO:0000313" key="1">
    <source>
        <dbReference type="EMBL" id="EGO02090.1"/>
    </source>
</evidence>
<proteinExistence type="predicted"/>
<organism evidence="2">
    <name type="scientific">Serpula lacrymans var. lacrymans (strain S7.3)</name>
    <name type="common">Dry rot fungus</name>
    <dbReference type="NCBI Taxonomy" id="936435"/>
    <lineage>
        <taxon>Eukaryota</taxon>
        <taxon>Fungi</taxon>
        <taxon>Dikarya</taxon>
        <taxon>Basidiomycota</taxon>
        <taxon>Agaricomycotina</taxon>
        <taxon>Agaricomycetes</taxon>
        <taxon>Agaricomycetidae</taxon>
        <taxon>Boletales</taxon>
        <taxon>Coniophorineae</taxon>
        <taxon>Serpulaceae</taxon>
        <taxon>Serpula</taxon>
    </lineage>
</organism>
<dbReference type="EMBL" id="GL945477">
    <property type="protein sequence ID" value="EGO02090.1"/>
    <property type="molecule type" value="Genomic_DNA"/>
</dbReference>
<accession>F8PPN2</accession>
<dbReference type="Proteomes" id="UP000008063">
    <property type="component" value="Unassembled WGS sequence"/>
</dbReference>